<keyword evidence="6 8" id="KW-0067">ATP-binding</keyword>
<dbReference type="HAMAP" id="MF_00158">
    <property type="entry name" value="PanC"/>
    <property type="match status" value="1"/>
</dbReference>
<evidence type="ECO:0000256" key="8">
    <source>
        <dbReference type="HAMAP-Rule" id="MF_00158"/>
    </source>
</evidence>
<feature type="binding site" evidence="8">
    <location>
        <position position="153"/>
    </location>
    <ligand>
        <name>(R)-pantoate</name>
        <dbReference type="ChEBI" id="CHEBI:15980"/>
    </ligand>
</feature>
<sequence length="285" mass="31861">MQIITQPIQMQSWSMQQRCAGKRLALVPTMGYFHDGHTSLMTWAKSQADLLMVSLFVNPTQFGPREDLRQYPRNLDRDTQIAEDLGVDVLFMPSAEDMFPSNHAVWVEAPSLCRGLCAVQRPTHFRGVATVVAKLLMLTCPNLAVFGQKDWQQLAVIQRMVQDLNFPVEIRSRPTVRESDGLAMSSRNVNLDPAERTQAPTIYSGLRQVQQWVGDGETEASLLLAALGEFYAREMPLGRVEYMAIVEPELLYPLEEVSGAALVAVAVQFQGARLIDNILINTQGQ</sequence>
<keyword evidence="3 8" id="KW-0436">Ligase</keyword>
<keyword evidence="5 8" id="KW-0547">Nucleotide-binding</keyword>
<dbReference type="InterPro" id="IPR042176">
    <property type="entry name" value="Pantoate_ligase_C"/>
</dbReference>
<evidence type="ECO:0000256" key="1">
    <source>
        <dbReference type="ARBA" id="ARBA00004990"/>
    </source>
</evidence>
<dbReference type="InterPro" id="IPR014729">
    <property type="entry name" value="Rossmann-like_a/b/a_fold"/>
</dbReference>
<comment type="subcellular location">
    <subcellularLocation>
        <location evidence="8">Cytoplasm</location>
    </subcellularLocation>
</comment>
<comment type="pathway">
    <text evidence="1 8">Cofactor biosynthesis; (R)-pantothenate biosynthesis; (R)-pantothenate from (R)-pantoate and beta-alanine: step 1/1.</text>
</comment>
<dbReference type="EC" id="6.3.2.1" evidence="8"/>
<organism evidence="9 10">
    <name type="scientific">Desulfonatronum thiosulfatophilum</name>
    <dbReference type="NCBI Taxonomy" id="617002"/>
    <lineage>
        <taxon>Bacteria</taxon>
        <taxon>Pseudomonadati</taxon>
        <taxon>Thermodesulfobacteriota</taxon>
        <taxon>Desulfovibrionia</taxon>
        <taxon>Desulfovibrionales</taxon>
        <taxon>Desulfonatronaceae</taxon>
        <taxon>Desulfonatronum</taxon>
    </lineage>
</organism>
<evidence type="ECO:0000313" key="10">
    <source>
        <dbReference type="Proteomes" id="UP000198771"/>
    </source>
</evidence>
<dbReference type="SUPFAM" id="SSF52374">
    <property type="entry name" value="Nucleotidylyl transferase"/>
    <property type="match status" value="1"/>
</dbReference>
<comment type="similarity">
    <text evidence="2 8">Belongs to the pantothenate synthetase family.</text>
</comment>
<dbReference type="CDD" id="cd00560">
    <property type="entry name" value="PanC"/>
    <property type="match status" value="1"/>
</dbReference>
<dbReference type="GO" id="GO:0015940">
    <property type="term" value="P:pantothenate biosynthetic process"/>
    <property type="evidence" value="ECO:0007669"/>
    <property type="project" value="UniProtKB-UniRule"/>
</dbReference>
<dbReference type="EMBL" id="FMXO01000009">
    <property type="protein sequence ID" value="SDB35794.1"/>
    <property type="molecule type" value="Genomic_DNA"/>
</dbReference>
<dbReference type="Gene3D" id="3.30.1300.10">
    <property type="entry name" value="Pantoate-beta-alanine ligase, C-terminal domain"/>
    <property type="match status" value="1"/>
</dbReference>
<dbReference type="Gene3D" id="3.40.50.620">
    <property type="entry name" value="HUPs"/>
    <property type="match status" value="1"/>
</dbReference>
<comment type="subunit">
    <text evidence="8">Homodimer.</text>
</comment>
<evidence type="ECO:0000256" key="7">
    <source>
        <dbReference type="ARBA" id="ARBA00048258"/>
    </source>
</evidence>
<dbReference type="InterPro" id="IPR003721">
    <property type="entry name" value="Pantoate_ligase"/>
</dbReference>
<evidence type="ECO:0000256" key="4">
    <source>
        <dbReference type="ARBA" id="ARBA00022655"/>
    </source>
</evidence>
<evidence type="ECO:0000256" key="5">
    <source>
        <dbReference type="ARBA" id="ARBA00022741"/>
    </source>
</evidence>
<dbReference type="STRING" id="617002.SAMN05660653_01680"/>
<feature type="binding site" evidence="8">
    <location>
        <begin position="30"/>
        <end position="37"/>
    </location>
    <ligand>
        <name>ATP</name>
        <dbReference type="ChEBI" id="CHEBI:30616"/>
    </ligand>
</feature>
<feature type="active site" description="Proton donor" evidence="8">
    <location>
        <position position="37"/>
    </location>
</feature>
<dbReference type="PANTHER" id="PTHR21299">
    <property type="entry name" value="CYTIDYLATE KINASE/PANTOATE-BETA-ALANINE LIGASE"/>
    <property type="match status" value="1"/>
</dbReference>
<dbReference type="Proteomes" id="UP000198771">
    <property type="component" value="Unassembled WGS sequence"/>
</dbReference>
<dbReference type="PANTHER" id="PTHR21299:SF1">
    <property type="entry name" value="PANTOATE--BETA-ALANINE LIGASE"/>
    <property type="match status" value="1"/>
</dbReference>
<accession>A0A1G6CSI6</accession>
<evidence type="ECO:0000313" key="9">
    <source>
        <dbReference type="EMBL" id="SDB35794.1"/>
    </source>
</evidence>
<dbReference type="GO" id="GO:0005829">
    <property type="term" value="C:cytosol"/>
    <property type="evidence" value="ECO:0007669"/>
    <property type="project" value="TreeGrafter"/>
</dbReference>
<protein>
    <recommendedName>
        <fullName evidence="8">Pantothenate synthetase</fullName>
        <shortName evidence="8">PS</shortName>
        <ecNumber evidence="8">6.3.2.1</ecNumber>
    </recommendedName>
    <alternativeName>
        <fullName evidence="8">Pantoate--beta-alanine ligase</fullName>
    </alternativeName>
    <alternativeName>
        <fullName evidence="8">Pantoate-activating enzyme</fullName>
    </alternativeName>
</protein>
<evidence type="ECO:0000256" key="3">
    <source>
        <dbReference type="ARBA" id="ARBA00022598"/>
    </source>
</evidence>
<name>A0A1G6CSI6_9BACT</name>
<dbReference type="UniPathway" id="UPA00028">
    <property type="reaction ID" value="UER00005"/>
</dbReference>
<dbReference type="Pfam" id="PF02569">
    <property type="entry name" value="Pantoate_ligase"/>
    <property type="match status" value="1"/>
</dbReference>
<dbReference type="GO" id="GO:0004592">
    <property type="term" value="F:pantoate-beta-alanine ligase activity"/>
    <property type="evidence" value="ECO:0007669"/>
    <property type="project" value="UniProtKB-UniRule"/>
</dbReference>
<keyword evidence="8" id="KW-0963">Cytoplasm</keyword>
<dbReference type="OrthoDB" id="9773087at2"/>
<dbReference type="AlphaFoldDB" id="A0A1G6CSI6"/>
<evidence type="ECO:0000256" key="2">
    <source>
        <dbReference type="ARBA" id="ARBA00009256"/>
    </source>
</evidence>
<dbReference type="RefSeq" id="WP_092119997.1">
    <property type="nucleotide sequence ID" value="NZ_FMXO01000009.1"/>
</dbReference>
<comment type="catalytic activity">
    <reaction evidence="7 8">
        <text>(R)-pantoate + beta-alanine + ATP = (R)-pantothenate + AMP + diphosphate + H(+)</text>
        <dbReference type="Rhea" id="RHEA:10912"/>
        <dbReference type="ChEBI" id="CHEBI:15378"/>
        <dbReference type="ChEBI" id="CHEBI:15980"/>
        <dbReference type="ChEBI" id="CHEBI:29032"/>
        <dbReference type="ChEBI" id="CHEBI:30616"/>
        <dbReference type="ChEBI" id="CHEBI:33019"/>
        <dbReference type="ChEBI" id="CHEBI:57966"/>
        <dbReference type="ChEBI" id="CHEBI:456215"/>
        <dbReference type="EC" id="6.3.2.1"/>
    </reaction>
</comment>
<keyword evidence="4 8" id="KW-0566">Pantothenate biosynthesis</keyword>
<feature type="binding site" evidence="8">
    <location>
        <begin position="147"/>
        <end position="150"/>
    </location>
    <ligand>
        <name>ATP</name>
        <dbReference type="ChEBI" id="CHEBI:30616"/>
    </ligand>
</feature>
<dbReference type="NCBIfam" id="TIGR00018">
    <property type="entry name" value="panC"/>
    <property type="match status" value="1"/>
</dbReference>
<gene>
    <name evidence="8" type="primary">panC</name>
    <name evidence="9" type="ORF">SAMN05660653_01680</name>
</gene>
<comment type="miscellaneous">
    <text evidence="8">The reaction proceeds by a bi uni uni bi ping pong mechanism.</text>
</comment>
<proteinExistence type="inferred from homology"/>
<feature type="binding site" evidence="8">
    <location>
        <position position="176"/>
    </location>
    <ligand>
        <name>ATP</name>
        <dbReference type="ChEBI" id="CHEBI:30616"/>
    </ligand>
</feature>
<feature type="binding site" evidence="8">
    <location>
        <position position="61"/>
    </location>
    <ligand>
        <name>beta-alanine</name>
        <dbReference type="ChEBI" id="CHEBI:57966"/>
    </ligand>
</feature>
<keyword evidence="10" id="KW-1185">Reference proteome</keyword>
<feature type="binding site" evidence="8">
    <location>
        <position position="61"/>
    </location>
    <ligand>
        <name>(R)-pantoate</name>
        <dbReference type="ChEBI" id="CHEBI:15980"/>
    </ligand>
</feature>
<dbReference type="GO" id="GO:0005524">
    <property type="term" value="F:ATP binding"/>
    <property type="evidence" value="ECO:0007669"/>
    <property type="project" value="UniProtKB-KW"/>
</dbReference>
<reference evidence="9 10" key="1">
    <citation type="submission" date="2016-10" db="EMBL/GenBank/DDBJ databases">
        <authorList>
            <person name="de Groot N.N."/>
        </authorList>
    </citation>
    <scope>NUCLEOTIDE SEQUENCE [LARGE SCALE GENOMIC DNA]</scope>
    <source>
        <strain evidence="9 10">ASO4-2</strain>
    </source>
</reference>
<comment type="function">
    <text evidence="8">Catalyzes the condensation of pantoate with beta-alanine in an ATP-dependent reaction via a pantoyl-adenylate intermediate.</text>
</comment>
<evidence type="ECO:0000256" key="6">
    <source>
        <dbReference type="ARBA" id="ARBA00022840"/>
    </source>
</evidence>
<feature type="binding site" evidence="8">
    <location>
        <begin position="184"/>
        <end position="187"/>
    </location>
    <ligand>
        <name>ATP</name>
        <dbReference type="ChEBI" id="CHEBI:30616"/>
    </ligand>
</feature>